<keyword evidence="3" id="KW-1185">Reference proteome</keyword>
<organism evidence="2 3">
    <name type="scientific">Chytriomyces confervae</name>
    <dbReference type="NCBI Taxonomy" id="246404"/>
    <lineage>
        <taxon>Eukaryota</taxon>
        <taxon>Fungi</taxon>
        <taxon>Fungi incertae sedis</taxon>
        <taxon>Chytridiomycota</taxon>
        <taxon>Chytridiomycota incertae sedis</taxon>
        <taxon>Chytridiomycetes</taxon>
        <taxon>Chytridiales</taxon>
        <taxon>Chytriomycetaceae</taxon>
        <taxon>Chytriomyces</taxon>
    </lineage>
</organism>
<feature type="signal peptide" evidence="1">
    <location>
        <begin position="1"/>
        <end position="22"/>
    </location>
</feature>
<proteinExistence type="predicted"/>
<dbReference type="AlphaFoldDB" id="A0A507FG43"/>
<evidence type="ECO:0000313" key="3">
    <source>
        <dbReference type="Proteomes" id="UP000320333"/>
    </source>
</evidence>
<accession>A0A507FG43</accession>
<dbReference type="PANTHER" id="PTHR31649">
    <property type="entry name" value="AGAP009604-PA"/>
    <property type="match status" value="1"/>
</dbReference>
<comment type="caution">
    <text evidence="2">The sequence shown here is derived from an EMBL/GenBank/DDBJ whole genome shotgun (WGS) entry which is preliminary data.</text>
</comment>
<dbReference type="OrthoDB" id="2142040at2759"/>
<gene>
    <name evidence="2" type="ORF">CcCBS67573_g04459</name>
</gene>
<sequence>MRFLSSKALCAVFLAAASFVHASPEACADPSLDAAAGGVKCNQKVDLKIGQVVVDAYGNAVEFATTNVEHLKDTIQLAKGRIPGTEHNPVRRLNEDDDYVLKPLDAVLFAGSDPVANFIKRIELHEVVPRLGTPFHELWTHAGILVDKTVLPLDFMEDGKMYLYESVFSGEVAGYVYSKVLPLDHKVEDGGFHLGPQIRDFAAVVAEGDSDVGIAPLSPEQREILMAKLKENPNLILDVYNKYHDFGYPITNILPVIASASQKLYKDLQYVGSLTKEYFPTHIEEKTAVFCSELVSIIYKTIGFKTWADASPDTFTPLAVEVAPEFQNVIYYAKEDGVQHLLEPHTKITSQKRTTKAERSVAAYDAHTSWAKMEPLGGVPSNAVQVGTDVDGKPLYAARAKIGKGYYLGKIRGDSAYPYVTYFEREIPVNFGHEVLTSLDGFEFVDAKNGDIPEGAVPMGLDDDGVTVLYMARGTVGAKRGFLGFGAEKGAFAPGMIHSNLTSAKIGFDKDEVEVYNYQVLVRKA</sequence>
<dbReference type="Pfam" id="PF11901">
    <property type="entry name" value="DM9"/>
    <property type="match status" value="1"/>
</dbReference>
<dbReference type="STRING" id="246404.A0A507FG43"/>
<dbReference type="InterPro" id="IPR006616">
    <property type="entry name" value="DM9_repeat"/>
</dbReference>
<dbReference type="Proteomes" id="UP000320333">
    <property type="component" value="Unassembled WGS sequence"/>
</dbReference>
<name>A0A507FG43_9FUNG</name>
<dbReference type="EMBL" id="QEAP01000134">
    <property type="protein sequence ID" value="TPX74268.1"/>
    <property type="molecule type" value="Genomic_DNA"/>
</dbReference>
<evidence type="ECO:0000313" key="2">
    <source>
        <dbReference type="EMBL" id="TPX74268.1"/>
    </source>
</evidence>
<dbReference type="Gene3D" id="3.90.1720.10">
    <property type="entry name" value="endopeptidase domain like (from Nostoc punctiforme)"/>
    <property type="match status" value="1"/>
</dbReference>
<feature type="chain" id="PRO_5021478181" evidence="1">
    <location>
        <begin position="23"/>
        <end position="525"/>
    </location>
</feature>
<reference evidence="2 3" key="1">
    <citation type="journal article" date="2019" name="Sci. Rep.">
        <title>Comparative genomics of chytrid fungi reveal insights into the obligate biotrophic and pathogenic lifestyle of Synchytrium endobioticum.</title>
        <authorList>
            <person name="van de Vossenberg B.T.L.H."/>
            <person name="Warris S."/>
            <person name="Nguyen H.D.T."/>
            <person name="van Gent-Pelzer M.P.E."/>
            <person name="Joly D.L."/>
            <person name="van de Geest H.C."/>
            <person name="Bonants P.J.M."/>
            <person name="Smith D.S."/>
            <person name="Levesque C.A."/>
            <person name="van der Lee T.A.J."/>
        </authorList>
    </citation>
    <scope>NUCLEOTIDE SEQUENCE [LARGE SCALE GENOMIC DNA]</scope>
    <source>
        <strain evidence="2 3">CBS 675.73</strain>
    </source>
</reference>
<evidence type="ECO:0000256" key="1">
    <source>
        <dbReference type="SAM" id="SignalP"/>
    </source>
</evidence>
<keyword evidence="1" id="KW-0732">Signal</keyword>
<dbReference type="PANTHER" id="PTHR31649:SF1">
    <property type="entry name" value="FARNESOIC ACID O-METHYL TRANSFERASE DOMAIN-CONTAINING PROTEIN"/>
    <property type="match status" value="1"/>
</dbReference>
<protein>
    <submittedName>
        <fullName evidence="2">Uncharacterized protein</fullName>
    </submittedName>
</protein>
<dbReference type="SMART" id="SM00696">
    <property type="entry name" value="DM9"/>
    <property type="match status" value="2"/>
</dbReference>